<sequence length="310" mass="33269">MLALVRLSLFGAAVSLGLQLLAGFLGMAGVLVNLLVPVPLAYVAMLGGMPAGGLAAFIAFVVAWATGGPWAMAVFAIQFAAPALILAGLLRRSVPWDRAIAVGTLLVFAVGFAGLWIYASRSGVGMIETVNGYLQSEIDTALKMGEAGNLTADQLAEYRRVVTGMGDFLRVTFPGWSVLVVEILMAVQVLFLNRLAHGRFHLAGSEFRRWKTHELLIWPLIAAGFAGALGDGVLRIVGLNLLLVILPAYFLQGMAIVTWFFARKGVPPVMRGAGYVLIAVINPLPVIVTGIGVFDLWVDFRQPRLKRNKQ</sequence>
<keyword evidence="1" id="KW-1133">Transmembrane helix</keyword>
<dbReference type="InterPro" id="IPR018710">
    <property type="entry name" value="DUF2232"/>
</dbReference>
<feature type="transmembrane region" description="Helical" evidence="1">
    <location>
        <begin position="274"/>
        <end position="298"/>
    </location>
</feature>
<keyword evidence="1" id="KW-0472">Membrane</keyword>
<comment type="caution">
    <text evidence="2">The sequence shown here is derived from an EMBL/GenBank/DDBJ whole genome shotgun (WGS) entry which is preliminary data.</text>
</comment>
<evidence type="ECO:0000313" key="3">
    <source>
        <dbReference type="Proteomes" id="UP000324159"/>
    </source>
</evidence>
<feature type="transmembrane region" description="Helical" evidence="1">
    <location>
        <begin position="240"/>
        <end position="262"/>
    </location>
</feature>
<proteinExistence type="predicted"/>
<feature type="transmembrane region" description="Helical" evidence="1">
    <location>
        <begin position="12"/>
        <end position="36"/>
    </location>
</feature>
<reference evidence="2 3" key="1">
    <citation type="submission" date="2019-07" db="EMBL/GenBank/DDBJ databases">
        <title>Genomic Encyclopedia of Type Strains, Phase IV (KMG-IV): sequencing the most valuable type-strain genomes for metagenomic binning, comparative biology and taxonomic classification.</title>
        <authorList>
            <person name="Goeker M."/>
        </authorList>
    </citation>
    <scope>NUCLEOTIDE SEQUENCE [LARGE SCALE GENOMIC DNA]</scope>
    <source>
        <strain evidence="2 3">SS015</strain>
    </source>
</reference>
<name>A0A5D3WKD0_9BACT</name>
<dbReference type="OrthoDB" id="12714at2"/>
<evidence type="ECO:0000313" key="2">
    <source>
        <dbReference type="EMBL" id="TYO98651.1"/>
    </source>
</evidence>
<dbReference type="AlphaFoldDB" id="A0A5D3WKD0"/>
<feature type="transmembrane region" description="Helical" evidence="1">
    <location>
        <begin position="99"/>
        <end position="119"/>
    </location>
</feature>
<gene>
    <name evidence="2" type="ORF">EDC39_10511</name>
</gene>
<feature type="transmembrane region" description="Helical" evidence="1">
    <location>
        <begin position="70"/>
        <end position="90"/>
    </location>
</feature>
<dbReference type="RefSeq" id="WP_148895592.1">
    <property type="nucleotide sequence ID" value="NZ_VNIB01000005.1"/>
</dbReference>
<keyword evidence="1" id="KW-0812">Transmembrane</keyword>
<feature type="transmembrane region" description="Helical" evidence="1">
    <location>
        <begin position="215"/>
        <end position="234"/>
    </location>
</feature>
<feature type="transmembrane region" description="Helical" evidence="1">
    <location>
        <begin position="173"/>
        <end position="195"/>
    </location>
</feature>
<evidence type="ECO:0000256" key="1">
    <source>
        <dbReference type="SAM" id="Phobius"/>
    </source>
</evidence>
<dbReference type="PANTHER" id="PTHR41324">
    <property type="entry name" value="MEMBRANE PROTEIN-RELATED"/>
    <property type="match status" value="1"/>
</dbReference>
<feature type="transmembrane region" description="Helical" evidence="1">
    <location>
        <begin position="43"/>
        <end position="64"/>
    </location>
</feature>
<organism evidence="2 3">
    <name type="scientific">Geothermobacter ehrlichii</name>
    <dbReference type="NCBI Taxonomy" id="213224"/>
    <lineage>
        <taxon>Bacteria</taxon>
        <taxon>Pseudomonadati</taxon>
        <taxon>Thermodesulfobacteriota</taxon>
        <taxon>Desulfuromonadia</taxon>
        <taxon>Desulfuromonadales</taxon>
        <taxon>Geothermobacteraceae</taxon>
        <taxon>Geothermobacter</taxon>
    </lineage>
</organism>
<dbReference type="Proteomes" id="UP000324159">
    <property type="component" value="Unassembled WGS sequence"/>
</dbReference>
<accession>A0A5D3WKD0</accession>
<protein>
    <submittedName>
        <fullName evidence="2">Uncharacterized protein YybS (DUF2232 family)</fullName>
    </submittedName>
</protein>
<dbReference type="EMBL" id="VNIB01000005">
    <property type="protein sequence ID" value="TYO98651.1"/>
    <property type="molecule type" value="Genomic_DNA"/>
</dbReference>
<dbReference type="Pfam" id="PF09991">
    <property type="entry name" value="DUF2232"/>
    <property type="match status" value="1"/>
</dbReference>
<dbReference type="PANTHER" id="PTHR41324:SF1">
    <property type="entry name" value="DUF2232 DOMAIN-CONTAINING PROTEIN"/>
    <property type="match status" value="1"/>
</dbReference>
<keyword evidence="3" id="KW-1185">Reference proteome</keyword>